<keyword evidence="2 6" id="KW-0378">Hydrolase</keyword>
<evidence type="ECO:0000259" key="7">
    <source>
        <dbReference type="PROSITE" id="PS50240"/>
    </source>
</evidence>
<dbReference type="PROSITE" id="PS50240">
    <property type="entry name" value="TRYPSIN_DOM"/>
    <property type="match status" value="1"/>
</dbReference>
<dbReference type="OrthoDB" id="9937281at2759"/>
<evidence type="ECO:0000256" key="4">
    <source>
        <dbReference type="ARBA" id="ARBA00023157"/>
    </source>
</evidence>
<dbReference type="PROSITE" id="PS50923">
    <property type="entry name" value="SUSHI"/>
    <property type="match status" value="1"/>
</dbReference>
<dbReference type="SUPFAM" id="SSF52058">
    <property type="entry name" value="L domain-like"/>
    <property type="match status" value="1"/>
</dbReference>
<dbReference type="CDD" id="cd00033">
    <property type="entry name" value="CCP"/>
    <property type="match status" value="1"/>
</dbReference>
<dbReference type="InterPro" id="IPR032675">
    <property type="entry name" value="LRR_dom_sf"/>
</dbReference>
<evidence type="ECO:0000256" key="3">
    <source>
        <dbReference type="ARBA" id="ARBA00022825"/>
    </source>
</evidence>
<reference evidence="9" key="1">
    <citation type="submission" date="2020-11" db="EMBL/GenBank/DDBJ databases">
        <authorList>
            <person name="Tran Van P."/>
        </authorList>
    </citation>
    <scope>NUCLEOTIDE SEQUENCE</scope>
</reference>
<dbReference type="InterPro" id="IPR050127">
    <property type="entry name" value="Serine_Proteases_S1"/>
</dbReference>
<dbReference type="SMART" id="SM00020">
    <property type="entry name" value="Tryp_SPc"/>
    <property type="match status" value="1"/>
</dbReference>
<dbReference type="Proteomes" id="UP000677054">
    <property type="component" value="Unassembled WGS sequence"/>
</dbReference>
<dbReference type="SMART" id="SM00032">
    <property type="entry name" value="CCP"/>
    <property type="match status" value="1"/>
</dbReference>
<evidence type="ECO:0000256" key="1">
    <source>
        <dbReference type="ARBA" id="ARBA00022670"/>
    </source>
</evidence>
<dbReference type="GO" id="GO:0005615">
    <property type="term" value="C:extracellular space"/>
    <property type="evidence" value="ECO:0007669"/>
    <property type="project" value="TreeGrafter"/>
</dbReference>
<dbReference type="PRINTS" id="PR00722">
    <property type="entry name" value="CHYMOTRYPSIN"/>
</dbReference>
<feature type="disulfide bond" evidence="5">
    <location>
        <begin position="393"/>
        <end position="420"/>
    </location>
</feature>
<dbReference type="Gene3D" id="2.40.10.10">
    <property type="entry name" value="Trypsin-like serine proteases"/>
    <property type="match status" value="4"/>
</dbReference>
<dbReference type="InterPro" id="IPR043504">
    <property type="entry name" value="Peptidase_S1_PA_chymotrypsin"/>
</dbReference>
<comment type="caution">
    <text evidence="5">Lacks conserved residue(s) required for the propagation of feature annotation.</text>
</comment>
<evidence type="ECO:0000313" key="10">
    <source>
        <dbReference type="Proteomes" id="UP000677054"/>
    </source>
</evidence>
<dbReference type="Pfam" id="PF00084">
    <property type="entry name" value="Sushi"/>
    <property type="match status" value="1"/>
</dbReference>
<dbReference type="InterPro" id="IPR001254">
    <property type="entry name" value="Trypsin_dom"/>
</dbReference>
<evidence type="ECO:0000256" key="5">
    <source>
        <dbReference type="PROSITE-ProRule" id="PRU00302"/>
    </source>
</evidence>
<dbReference type="Pfam" id="PF00089">
    <property type="entry name" value="Trypsin"/>
    <property type="match status" value="2"/>
</dbReference>
<keyword evidence="10" id="KW-1185">Reference proteome</keyword>
<feature type="domain" description="Peptidase S1" evidence="7">
    <location>
        <begin position="434"/>
        <end position="643"/>
    </location>
</feature>
<evidence type="ECO:0000256" key="2">
    <source>
        <dbReference type="ARBA" id="ARBA00022801"/>
    </source>
</evidence>
<evidence type="ECO:0000259" key="8">
    <source>
        <dbReference type="PROSITE" id="PS50923"/>
    </source>
</evidence>
<name>A0A7R8XA60_9CRUS</name>
<evidence type="ECO:0000313" key="9">
    <source>
        <dbReference type="EMBL" id="CAD7243361.1"/>
    </source>
</evidence>
<gene>
    <name evidence="9" type="ORF">DSTB1V02_LOCUS3285</name>
</gene>
<dbReference type="InterPro" id="IPR033116">
    <property type="entry name" value="TRYPSIN_SER"/>
</dbReference>
<sequence>MIRRLGKLERFDCSGCGLGPTLWRGRLEFRSQALKVVSLFGNNISRLEPRAITGLQFNTEVYLNENKISNLNRETFLPILEVLSNGTGSLHLKGTPKSWLTKEACCADKNITDNASGQQIYHWDAVIMNSTGHIVCVHNMEMLSVGVAGSNLRHNISAYFNLDNFSPETLDNDLMVLNLEEPVNEDERACILWVHNLDLPSFSQCKLISHRDETSVNRVQVEYEAKITYASMCEERITEGSSLPLNSICVSFFSTWCGETGAPLVCKDSDSGFPFLAGHLSIHADGCHEVDIPGVFVSATSLSSVNFYETTFRKSIPAENATLPAENLDTDNSRINDGGELANGCGHLMDFENGNVQLLSCPKSAIGETQGRTSAGCRQNGKYVIGSSVRYECNQYYVLRGWETRICGRNGEWGGTSPFCEPDCGKKVQRKQLSAGGKPSEIGKWPWQAAIYDVKKEHVICGGVLIRRQWILTAAHCAVIKGSLRYRNQSDLMVYLGKHYQNNSMDDEFVQIRKVAGWGSNGSELFAPKLMEVDLPVVSNENCRQDIIRTTGDSSLTSTLNSNMFCAGRNESTPLEEFQTVCSGDSGSPMVFPSEENSWRVEGIVSHVFQSDRCREVRPGHYSIFTKVHRPIGVTDGESSVAGRQNGKYAIGSQMKHESNLYHILSGSQIRTGERLKKVGGSVLLVHMVIGWCSNGSEIFTAEFMEVELLGVPNRCRHETLRITGDRSLTRFRTSNMFCADHYEAKTS</sequence>
<dbReference type="AlphaFoldDB" id="A0A7R8XA60"/>
<dbReference type="GO" id="GO:0004252">
    <property type="term" value="F:serine-type endopeptidase activity"/>
    <property type="evidence" value="ECO:0007669"/>
    <property type="project" value="InterPro"/>
</dbReference>
<dbReference type="GO" id="GO:0006508">
    <property type="term" value="P:proteolysis"/>
    <property type="evidence" value="ECO:0007669"/>
    <property type="project" value="UniProtKB-KW"/>
</dbReference>
<keyword evidence="4 5" id="KW-1015">Disulfide bond</keyword>
<dbReference type="PROSITE" id="PS00135">
    <property type="entry name" value="TRYPSIN_SER"/>
    <property type="match status" value="1"/>
</dbReference>
<keyword evidence="5" id="KW-0768">Sushi</keyword>
<dbReference type="PANTHER" id="PTHR24264">
    <property type="entry name" value="TRYPSIN-RELATED"/>
    <property type="match status" value="1"/>
</dbReference>
<dbReference type="EMBL" id="LR899934">
    <property type="protein sequence ID" value="CAD7243361.1"/>
    <property type="molecule type" value="Genomic_DNA"/>
</dbReference>
<dbReference type="InterPro" id="IPR000436">
    <property type="entry name" value="Sushi_SCR_CCP_dom"/>
</dbReference>
<accession>A0A7R8XA60</accession>
<dbReference type="InterPro" id="IPR018114">
    <property type="entry name" value="TRYPSIN_HIS"/>
</dbReference>
<dbReference type="InterPro" id="IPR001314">
    <property type="entry name" value="Peptidase_S1A"/>
</dbReference>
<keyword evidence="3 6" id="KW-0720">Serine protease</keyword>
<organism evidence="9">
    <name type="scientific">Darwinula stevensoni</name>
    <dbReference type="NCBI Taxonomy" id="69355"/>
    <lineage>
        <taxon>Eukaryota</taxon>
        <taxon>Metazoa</taxon>
        <taxon>Ecdysozoa</taxon>
        <taxon>Arthropoda</taxon>
        <taxon>Crustacea</taxon>
        <taxon>Oligostraca</taxon>
        <taxon>Ostracoda</taxon>
        <taxon>Podocopa</taxon>
        <taxon>Podocopida</taxon>
        <taxon>Darwinulocopina</taxon>
        <taxon>Darwinuloidea</taxon>
        <taxon>Darwinulidae</taxon>
        <taxon>Darwinula</taxon>
    </lineage>
</organism>
<dbReference type="SUPFAM" id="SSF50494">
    <property type="entry name" value="Trypsin-like serine proteases"/>
    <property type="match status" value="2"/>
</dbReference>
<evidence type="ECO:0000256" key="6">
    <source>
        <dbReference type="RuleBase" id="RU363034"/>
    </source>
</evidence>
<dbReference type="InterPro" id="IPR009003">
    <property type="entry name" value="Peptidase_S1_PA"/>
</dbReference>
<keyword evidence="1 6" id="KW-0645">Protease</keyword>
<protein>
    <recommendedName>
        <fullName evidence="11">Limulus clotting factor C</fullName>
    </recommendedName>
</protein>
<feature type="domain" description="Sushi" evidence="8">
    <location>
        <begin position="359"/>
        <end position="422"/>
    </location>
</feature>
<dbReference type="Gene3D" id="2.10.70.10">
    <property type="entry name" value="Complement Module, domain 1"/>
    <property type="match status" value="1"/>
</dbReference>
<proteinExistence type="predicted"/>
<dbReference type="Gene3D" id="3.80.10.10">
    <property type="entry name" value="Ribonuclease Inhibitor"/>
    <property type="match status" value="1"/>
</dbReference>
<dbReference type="PROSITE" id="PS00134">
    <property type="entry name" value="TRYPSIN_HIS"/>
    <property type="match status" value="1"/>
</dbReference>
<dbReference type="PANTHER" id="PTHR24264:SF54">
    <property type="entry name" value="PEPTIDASE S1 DOMAIN-CONTAINING PROTEIN"/>
    <property type="match status" value="1"/>
</dbReference>
<dbReference type="EMBL" id="CAJPEV010000417">
    <property type="protein sequence ID" value="CAG0885055.1"/>
    <property type="molecule type" value="Genomic_DNA"/>
</dbReference>
<evidence type="ECO:0008006" key="11">
    <source>
        <dbReference type="Google" id="ProtNLM"/>
    </source>
</evidence>
<dbReference type="CDD" id="cd00190">
    <property type="entry name" value="Tryp_SPc"/>
    <property type="match status" value="1"/>
</dbReference>